<dbReference type="FunFam" id="3.40.50.2000:FF:000054">
    <property type="entry name" value="Glycosyltransferase"/>
    <property type="match status" value="1"/>
</dbReference>
<protein>
    <recommendedName>
        <fullName evidence="5">Glycosyltransferase</fullName>
        <ecNumber evidence="5">2.4.1.-</ecNumber>
    </recommendedName>
</protein>
<dbReference type="PROSITE" id="PS00375">
    <property type="entry name" value="UDPGT"/>
    <property type="match status" value="1"/>
</dbReference>
<name>A0A0D3B929_BRAOL</name>
<evidence type="ECO:0000256" key="1">
    <source>
        <dbReference type="ARBA" id="ARBA00009995"/>
    </source>
</evidence>
<dbReference type="InterPro" id="IPR035595">
    <property type="entry name" value="UDP_glycos_trans_CS"/>
</dbReference>
<dbReference type="Gramene" id="Bo3g054450.1">
    <property type="protein sequence ID" value="Bo3g054450.1"/>
    <property type="gene ID" value="Bo3g054450"/>
</dbReference>
<evidence type="ECO:0000313" key="7">
    <source>
        <dbReference type="EnsemblPlants" id="Bo3g054450.1"/>
    </source>
</evidence>
<proteinExistence type="inferred from homology"/>
<keyword evidence="2 4" id="KW-0328">Glycosyltransferase</keyword>
<evidence type="ECO:0000256" key="3">
    <source>
        <dbReference type="ARBA" id="ARBA00022679"/>
    </source>
</evidence>
<dbReference type="PANTHER" id="PTHR48046">
    <property type="entry name" value="UDP-GLYCOSYLTRANSFERASE 72E1"/>
    <property type="match status" value="1"/>
</dbReference>
<evidence type="ECO:0000256" key="4">
    <source>
        <dbReference type="RuleBase" id="RU003718"/>
    </source>
</evidence>
<keyword evidence="3 4" id="KW-0808">Transferase</keyword>
<evidence type="ECO:0000256" key="5">
    <source>
        <dbReference type="RuleBase" id="RU362057"/>
    </source>
</evidence>
<dbReference type="GeneID" id="106328425"/>
<dbReference type="AlphaFoldDB" id="A0A0D3B929"/>
<dbReference type="PANTHER" id="PTHR48046:SF6">
    <property type="entry name" value="GLYCOSYLTRANSFERASE"/>
    <property type="match status" value="1"/>
</dbReference>
<dbReference type="FunFam" id="3.40.50.2000:FF:000051">
    <property type="entry name" value="Glycosyltransferase"/>
    <property type="match status" value="1"/>
</dbReference>
<dbReference type="Gene3D" id="3.40.50.2000">
    <property type="entry name" value="Glycogen Phosphorylase B"/>
    <property type="match status" value="2"/>
</dbReference>
<dbReference type="OrthoDB" id="5835829at2759"/>
<dbReference type="Pfam" id="PF00201">
    <property type="entry name" value="UDPGT"/>
    <property type="match status" value="1"/>
</dbReference>
<comment type="similarity">
    <text evidence="1 4">Belongs to the UDP-glycosyltransferase family.</text>
</comment>
<evidence type="ECO:0000256" key="6">
    <source>
        <dbReference type="SAM" id="MobiDB-lite"/>
    </source>
</evidence>
<accession>A0A0D3B929</accession>
<dbReference type="KEGG" id="boe:106328425"/>
<reference evidence="7 8" key="1">
    <citation type="journal article" date="2014" name="Genome Biol.">
        <title>Transcriptome and methylome profiling reveals relics of genome dominance in the mesopolyploid Brassica oleracea.</title>
        <authorList>
            <person name="Parkin I.A."/>
            <person name="Koh C."/>
            <person name="Tang H."/>
            <person name="Robinson S.J."/>
            <person name="Kagale S."/>
            <person name="Clarke W.E."/>
            <person name="Town C.D."/>
            <person name="Nixon J."/>
            <person name="Krishnakumar V."/>
            <person name="Bidwell S.L."/>
            <person name="Denoeud F."/>
            <person name="Belcram H."/>
            <person name="Links M.G."/>
            <person name="Just J."/>
            <person name="Clarke C."/>
            <person name="Bender T."/>
            <person name="Huebert T."/>
            <person name="Mason A.S."/>
            <person name="Pires J.C."/>
            <person name="Barker G."/>
            <person name="Moore J."/>
            <person name="Walley P.G."/>
            <person name="Manoli S."/>
            <person name="Batley J."/>
            <person name="Edwards D."/>
            <person name="Nelson M.N."/>
            <person name="Wang X."/>
            <person name="Paterson A.H."/>
            <person name="King G."/>
            <person name="Bancroft I."/>
            <person name="Chalhoub B."/>
            <person name="Sharpe A.G."/>
        </authorList>
    </citation>
    <scope>NUCLEOTIDE SEQUENCE</scope>
    <source>
        <strain evidence="7 8">cv. TO1000</strain>
    </source>
</reference>
<dbReference type="GO" id="GO:0008194">
    <property type="term" value="F:UDP-glycosyltransferase activity"/>
    <property type="evidence" value="ECO:0007669"/>
    <property type="project" value="InterPro"/>
</dbReference>
<evidence type="ECO:0000256" key="2">
    <source>
        <dbReference type="ARBA" id="ARBA00022676"/>
    </source>
</evidence>
<reference evidence="7" key="2">
    <citation type="submission" date="2015-03" db="UniProtKB">
        <authorList>
            <consortium name="EnsemblPlants"/>
        </authorList>
    </citation>
    <scope>IDENTIFICATION</scope>
</reference>
<dbReference type="SUPFAM" id="SSF53756">
    <property type="entry name" value="UDP-Glycosyltransferase/glycogen phosphorylase"/>
    <property type="match status" value="1"/>
</dbReference>
<dbReference type="eggNOG" id="KOG1192">
    <property type="taxonomic scope" value="Eukaryota"/>
</dbReference>
<evidence type="ECO:0000313" key="8">
    <source>
        <dbReference type="Proteomes" id="UP000032141"/>
    </source>
</evidence>
<dbReference type="InterPro" id="IPR002213">
    <property type="entry name" value="UDP_glucos_trans"/>
</dbReference>
<dbReference type="HOGENOM" id="CLU_001724_3_2_1"/>
<keyword evidence="8" id="KW-1185">Reference proteome</keyword>
<organism evidence="7 8">
    <name type="scientific">Brassica oleracea var. oleracea</name>
    <dbReference type="NCBI Taxonomy" id="109376"/>
    <lineage>
        <taxon>Eukaryota</taxon>
        <taxon>Viridiplantae</taxon>
        <taxon>Streptophyta</taxon>
        <taxon>Embryophyta</taxon>
        <taxon>Tracheophyta</taxon>
        <taxon>Spermatophyta</taxon>
        <taxon>Magnoliopsida</taxon>
        <taxon>eudicotyledons</taxon>
        <taxon>Gunneridae</taxon>
        <taxon>Pentapetalae</taxon>
        <taxon>rosids</taxon>
        <taxon>malvids</taxon>
        <taxon>Brassicales</taxon>
        <taxon>Brassicaceae</taxon>
        <taxon>Brassiceae</taxon>
        <taxon>Brassica</taxon>
    </lineage>
</organism>
<dbReference type="EC" id="2.4.1.-" evidence="5"/>
<dbReference type="OMA" id="KAATKWI"/>
<dbReference type="CDD" id="cd03784">
    <property type="entry name" value="GT1_Gtf-like"/>
    <property type="match status" value="1"/>
</dbReference>
<dbReference type="EnsemblPlants" id="Bo3g054450.1">
    <property type="protein sequence ID" value="Bo3g054450.1"/>
    <property type="gene ID" value="Bo3g054450"/>
</dbReference>
<feature type="region of interest" description="Disordered" evidence="6">
    <location>
        <begin position="430"/>
        <end position="454"/>
    </location>
</feature>
<feature type="compositionally biased region" description="Basic and acidic residues" evidence="6">
    <location>
        <begin position="430"/>
        <end position="449"/>
    </location>
</feature>
<dbReference type="RefSeq" id="XP_013622316.1">
    <property type="nucleotide sequence ID" value="XM_013766862.1"/>
</dbReference>
<sequence>MEESKAPHVAILPSPGMGHLIPLAQFAKQLVHYHAFSVTFLVIGEGPPSKSQRTVLNSLPSSISSVFLPPADLTDLPPTTRIETRISLTVSRSNPELRRVFDSFSAEGRLPTVLCVDLFGTDAFDVAVEFHVSPYIFFPSTANVLSFFLHLPKLDETMSCEFSELTEPVQLPGCVPFAGKDAPDPARDRKHDVYKCLLHNAKRYKEAEGILVNTFLDLEPNALKALQEPGLDKPPVYPIGPLVKQEGSNGTEESECLKWLDKQPLGSVLYVSFGSGGVLTLEQLNELALGLEDSKQRFLWVIRSPSQTADASFFRSHSEADPLTFLPHGFLERTKDRGFMIPSWAPQAQILAHPSTGGFLSHCGWNSTLESIVSGVPLIAWPLYAEQKMNAVLLAEDIHVALRAHAGDEGMVRREEVARVVKGLMEGEEGKGVRNKMKEMKEEASRVLSDDGSSTKALSLVALKWKDHQKGLEQNGKH</sequence>
<dbReference type="Proteomes" id="UP000032141">
    <property type="component" value="Chromosome C3"/>
</dbReference>